<dbReference type="Gene3D" id="1.10.260.40">
    <property type="entry name" value="lambda repressor-like DNA-binding domains"/>
    <property type="match status" value="1"/>
</dbReference>
<dbReference type="CDD" id="cd00093">
    <property type="entry name" value="HTH_XRE"/>
    <property type="match status" value="1"/>
</dbReference>
<evidence type="ECO:0000313" key="2">
    <source>
        <dbReference type="EMBL" id="SFI42099.1"/>
    </source>
</evidence>
<sequence>MCKINKPVINVAATAAKIKECRIRAGYSVREIQTIFNFSSPEAIYAWEKGKYIPSIDNMIVIAEIYGVSIDDFIVRDVIEIECDIREAKSA</sequence>
<feature type="domain" description="HTH cro/C1-type" evidence="1">
    <location>
        <begin position="18"/>
        <end position="73"/>
    </location>
</feature>
<keyword evidence="3" id="KW-1185">Reference proteome</keyword>
<dbReference type="Pfam" id="PF01381">
    <property type="entry name" value="HTH_3"/>
    <property type="match status" value="1"/>
</dbReference>
<dbReference type="OrthoDB" id="360709at2"/>
<protein>
    <submittedName>
        <fullName evidence="2">DNA-binding transcriptional regulator, XRE-family HTH domain</fullName>
    </submittedName>
</protein>
<dbReference type="RefSeq" id="WP_074929874.1">
    <property type="nucleotide sequence ID" value="NZ_FORI01000001.1"/>
</dbReference>
<gene>
    <name evidence="2" type="ORF">SAMN04487775_101264</name>
</gene>
<dbReference type="EMBL" id="FORI01000001">
    <property type="protein sequence ID" value="SFI42099.1"/>
    <property type="molecule type" value="Genomic_DNA"/>
</dbReference>
<evidence type="ECO:0000313" key="3">
    <source>
        <dbReference type="Proteomes" id="UP000182737"/>
    </source>
</evidence>
<dbReference type="InterPro" id="IPR010982">
    <property type="entry name" value="Lambda_DNA-bd_dom_sf"/>
</dbReference>
<organism evidence="2 3">
    <name type="scientific">Treponema bryantii</name>
    <dbReference type="NCBI Taxonomy" id="163"/>
    <lineage>
        <taxon>Bacteria</taxon>
        <taxon>Pseudomonadati</taxon>
        <taxon>Spirochaetota</taxon>
        <taxon>Spirochaetia</taxon>
        <taxon>Spirochaetales</taxon>
        <taxon>Treponemataceae</taxon>
        <taxon>Treponema</taxon>
    </lineage>
</organism>
<dbReference type="GO" id="GO:0003677">
    <property type="term" value="F:DNA binding"/>
    <property type="evidence" value="ECO:0007669"/>
    <property type="project" value="UniProtKB-KW"/>
</dbReference>
<proteinExistence type="predicted"/>
<reference evidence="3" key="1">
    <citation type="submission" date="2016-10" db="EMBL/GenBank/DDBJ databases">
        <authorList>
            <person name="Varghese N."/>
            <person name="Submissions S."/>
        </authorList>
    </citation>
    <scope>NUCLEOTIDE SEQUENCE [LARGE SCALE GENOMIC DNA]</scope>
    <source>
        <strain evidence="3">XBD1002</strain>
    </source>
</reference>
<keyword evidence="2" id="KW-0238">DNA-binding</keyword>
<dbReference type="SMART" id="SM00530">
    <property type="entry name" value="HTH_XRE"/>
    <property type="match status" value="1"/>
</dbReference>
<dbReference type="Proteomes" id="UP000182737">
    <property type="component" value="Unassembled WGS sequence"/>
</dbReference>
<accession>A0A1I3I2M8</accession>
<dbReference type="AlphaFoldDB" id="A0A1I3I2M8"/>
<dbReference type="InterPro" id="IPR001387">
    <property type="entry name" value="Cro/C1-type_HTH"/>
</dbReference>
<dbReference type="SUPFAM" id="SSF47413">
    <property type="entry name" value="lambda repressor-like DNA-binding domains"/>
    <property type="match status" value="1"/>
</dbReference>
<evidence type="ECO:0000259" key="1">
    <source>
        <dbReference type="PROSITE" id="PS50943"/>
    </source>
</evidence>
<dbReference type="PROSITE" id="PS50943">
    <property type="entry name" value="HTH_CROC1"/>
    <property type="match status" value="1"/>
</dbReference>
<name>A0A1I3I2M8_9SPIR</name>